<dbReference type="AlphaFoldDB" id="A0A840YRA5"/>
<dbReference type="Pfam" id="PF10101">
    <property type="entry name" value="DUF2339"/>
    <property type="match status" value="1"/>
</dbReference>
<dbReference type="PIRSF" id="PIRSF035905">
    <property type="entry name" value="UCP035905_mp"/>
    <property type="match status" value="1"/>
</dbReference>
<feature type="transmembrane region" description="Helical" evidence="2">
    <location>
        <begin position="273"/>
        <end position="293"/>
    </location>
</feature>
<protein>
    <submittedName>
        <fullName evidence="3">Putative membrane protein</fullName>
    </submittedName>
</protein>
<feature type="transmembrane region" description="Helical" evidence="2">
    <location>
        <begin position="424"/>
        <end position="443"/>
    </location>
</feature>
<feature type="transmembrane region" description="Helical" evidence="2">
    <location>
        <begin position="665"/>
        <end position="684"/>
    </location>
</feature>
<feature type="transmembrane region" description="Helical" evidence="2">
    <location>
        <begin position="574"/>
        <end position="591"/>
    </location>
</feature>
<feature type="transmembrane region" description="Helical" evidence="2">
    <location>
        <begin position="638"/>
        <end position="659"/>
    </location>
</feature>
<feature type="transmembrane region" description="Helical" evidence="2">
    <location>
        <begin position="118"/>
        <end position="134"/>
    </location>
</feature>
<feature type="transmembrane region" description="Helical" evidence="2">
    <location>
        <begin position="781"/>
        <end position="798"/>
    </location>
</feature>
<accession>A0A840YRA5</accession>
<feature type="transmembrane region" description="Helical" evidence="2">
    <location>
        <begin position="544"/>
        <end position="562"/>
    </location>
</feature>
<feature type="transmembrane region" description="Helical" evidence="2">
    <location>
        <begin position="399"/>
        <end position="418"/>
    </location>
</feature>
<dbReference type="PANTHER" id="PTHR38434:SF1">
    <property type="entry name" value="BLL2549 PROTEIN"/>
    <property type="match status" value="1"/>
</dbReference>
<feature type="transmembrane region" description="Helical" evidence="2">
    <location>
        <begin position="247"/>
        <end position="267"/>
    </location>
</feature>
<reference evidence="3 4" key="1">
    <citation type="submission" date="2020-08" db="EMBL/GenBank/DDBJ databases">
        <title>Genomic Encyclopedia of Type Strains, Phase IV (KMG-IV): sequencing the most valuable type-strain genomes for metagenomic binning, comparative biology and taxonomic classification.</title>
        <authorList>
            <person name="Goeker M."/>
        </authorList>
    </citation>
    <scope>NUCLEOTIDE SEQUENCE [LARGE SCALE GENOMIC DNA]</scope>
    <source>
        <strain evidence="3 4">DSM 26736</strain>
    </source>
</reference>
<evidence type="ECO:0000256" key="2">
    <source>
        <dbReference type="SAM" id="Phobius"/>
    </source>
</evidence>
<dbReference type="Proteomes" id="UP000527143">
    <property type="component" value="Unassembled WGS sequence"/>
</dbReference>
<name>A0A840YRA5_9SPHN</name>
<feature type="transmembrane region" description="Helical" evidence="2">
    <location>
        <begin position="507"/>
        <end position="532"/>
    </location>
</feature>
<evidence type="ECO:0000313" key="3">
    <source>
        <dbReference type="EMBL" id="MBB5711932.1"/>
    </source>
</evidence>
<keyword evidence="2" id="KW-0812">Transmembrane</keyword>
<keyword evidence="4" id="KW-1185">Reference proteome</keyword>
<dbReference type="InterPro" id="IPR019286">
    <property type="entry name" value="DUF2339_TM"/>
</dbReference>
<gene>
    <name evidence="3" type="ORF">FHT02_003185</name>
</gene>
<feature type="transmembrane region" description="Helical" evidence="2">
    <location>
        <begin position="603"/>
        <end position="626"/>
    </location>
</feature>
<feature type="transmembrane region" description="Helical" evidence="2">
    <location>
        <begin position="726"/>
        <end position="742"/>
    </location>
</feature>
<feature type="transmembrane region" description="Helical" evidence="2">
    <location>
        <begin position="85"/>
        <end position="106"/>
    </location>
</feature>
<evidence type="ECO:0000256" key="1">
    <source>
        <dbReference type="SAM" id="MobiDB-lite"/>
    </source>
</evidence>
<sequence>MARVESRLAQVEARGVALPTPEESPAARARAMLASRVSQAAETVPQPAPEQHVPLPQPEPVSAPLREPQPVEPRFSLEALIGGRLPIWIGGAALVLAGFFLVRYSIESGLLGPGTRTLLAALFGLLLIAGSEAARRLAATRDDPRVAQALAGAGIASLYGTLYMAAALYHLVSPLPAFVLVVTVTAGAMALALRHGPPTAAMALVGGFVAPLLAGFDAAGIGPLLLYLALFIAALFGLAIRRGWGWLALAAAISGFGWINFLIAALGDRPGDWSAVGAFTMLLAACASVALPATGTRNPWLRLAPLVAGFVQLVALAPSLEFGALAWSFYLVLAAAALFLSWREPLYLPAALAALGFLLVLELLALLHPERSITPLAAVAATLLFALPGHWLASRSPRWAELALGGTAGPLLVAHAAAPSLLAAPAWGVLELLAAAACAHLAWHRRSAGNDSALILASLATALLGVLGLAQFLPHAWLSLPLALAILGLAGWARFVQARALFKLPVLPFAAALVSAGLPLLALTELVAASVMGDRLPYLRLPHTGLLLRDLALPTAALVASLLDPRMLGNARRLVGSLAIAVAVLLLYALTKQPLALATLDRFAAAGFLERALLTQACLAAGWLLLRARRFPSLGGVLLTLGLARFVWFDLLLLSPVFVPQQVGGIPLLNAAVLHAAAVAAWLWTLAPTRPIRTGAALATLVALLAAVRQAAHGSLMTGAVSTPENGGYSAVLLGAALFWLWRGIATGARDLRIAGLALLTAVTFKVFLVDAAALDGVLRILSFLALGIALIGIGWAYNRFLGTHAEAAAPSLDAAASTPG</sequence>
<dbReference type="EMBL" id="JACIJF010000011">
    <property type="protein sequence ID" value="MBB5711932.1"/>
    <property type="molecule type" value="Genomic_DNA"/>
</dbReference>
<feature type="transmembrane region" description="Helical" evidence="2">
    <location>
        <begin position="146"/>
        <end position="169"/>
    </location>
</feature>
<dbReference type="RefSeq" id="WP_246352447.1">
    <property type="nucleotide sequence ID" value="NZ_JACIJF010000011.1"/>
</dbReference>
<dbReference type="InterPro" id="IPR014600">
    <property type="entry name" value="UCP035905_mem"/>
</dbReference>
<comment type="caution">
    <text evidence="3">The sequence shown here is derived from an EMBL/GenBank/DDBJ whole genome shotgun (WGS) entry which is preliminary data.</text>
</comment>
<feature type="region of interest" description="Disordered" evidence="1">
    <location>
        <begin position="1"/>
        <end position="65"/>
    </location>
</feature>
<feature type="transmembrane region" description="Helical" evidence="2">
    <location>
        <begin position="373"/>
        <end position="392"/>
    </location>
</feature>
<organism evidence="3 4">
    <name type="scientific">Sphingomonas xinjiangensis</name>
    <dbReference type="NCBI Taxonomy" id="643568"/>
    <lineage>
        <taxon>Bacteria</taxon>
        <taxon>Pseudomonadati</taxon>
        <taxon>Pseudomonadota</taxon>
        <taxon>Alphaproteobacteria</taxon>
        <taxon>Sphingomonadales</taxon>
        <taxon>Sphingomonadaceae</taxon>
        <taxon>Sphingomonas</taxon>
    </lineage>
</organism>
<feature type="transmembrane region" description="Helical" evidence="2">
    <location>
        <begin position="476"/>
        <end position="495"/>
    </location>
</feature>
<feature type="transmembrane region" description="Helical" evidence="2">
    <location>
        <begin position="452"/>
        <end position="470"/>
    </location>
</feature>
<keyword evidence="2" id="KW-1133">Transmembrane helix</keyword>
<feature type="transmembrane region" description="Helical" evidence="2">
    <location>
        <begin position="200"/>
        <end position="218"/>
    </location>
</feature>
<evidence type="ECO:0000313" key="4">
    <source>
        <dbReference type="Proteomes" id="UP000527143"/>
    </source>
</evidence>
<feature type="transmembrane region" description="Helical" evidence="2">
    <location>
        <begin position="347"/>
        <end position="367"/>
    </location>
</feature>
<keyword evidence="2" id="KW-0472">Membrane</keyword>
<dbReference type="PANTHER" id="PTHR38434">
    <property type="entry name" value="BLL2549 PROTEIN"/>
    <property type="match status" value="1"/>
</dbReference>
<feature type="transmembrane region" description="Helical" evidence="2">
    <location>
        <begin position="696"/>
        <end position="714"/>
    </location>
</feature>
<feature type="transmembrane region" description="Helical" evidence="2">
    <location>
        <begin position="175"/>
        <end position="193"/>
    </location>
</feature>
<proteinExistence type="predicted"/>
<feature type="transmembrane region" description="Helical" evidence="2">
    <location>
        <begin position="754"/>
        <end position="775"/>
    </location>
</feature>